<dbReference type="InterPro" id="IPR051333">
    <property type="entry name" value="CLIP_Serine_Protease"/>
</dbReference>
<dbReference type="EMBL" id="UFQT01000523">
    <property type="protein sequence ID" value="SSX24945.1"/>
    <property type="molecule type" value="Genomic_DNA"/>
</dbReference>
<organism evidence="5">
    <name type="scientific">Culicoides sonorensis</name>
    <name type="common">Biting midge</name>
    <dbReference type="NCBI Taxonomy" id="179676"/>
    <lineage>
        <taxon>Eukaryota</taxon>
        <taxon>Metazoa</taxon>
        <taxon>Ecdysozoa</taxon>
        <taxon>Arthropoda</taxon>
        <taxon>Hexapoda</taxon>
        <taxon>Insecta</taxon>
        <taxon>Pterygota</taxon>
        <taxon>Neoptera</taxon>
        <taxon>Endopterygota</taxon>
        <taxon>Diptera</taxon>
        <taxon>Nematocera</taxon>
        <taxon>Chironomoidea</taxon>
        <taxon>Ceratopogonidae</taxon>
        <taxon>Ceratopogoninae</taxon>
        <taxon>Culicoides</taxon>
        <taxon>Monoculicoides</taxon>
    </lineage>
</organism>
<dbReference type="PANTHER" id="PTHR24260:SF147">
    <property type="entry name" value="EG:BACR7A4.3 PROTEIN-RELATED"/>
    <property type="match status" value="1"/>
</dbReference>
<dbReference type="PANTHER" id="PTHR24260">
    <property type="match status" value="1"/>
</dbReference>
<keyword evidence="2" id="KW-0812">Transmembrane</keyword>
<reference evidence="4" key="1">
    <citation type="submission" date="2018-04" db="EMBL/GenBank/DDBJ databases">
        <authorList>
            <person name="Go L.Y."/>
            <person name="Mitchell J.A."/>
        </authorList>
    </citation>
    <scope>NUCLEOTIDE SEQUENCE</scope>
    <source>
        <tissue evidence="4">Whole organism</tissue>
    </source>
</reference>
<accession>A0A336M3X0</accession>
<sequence>MEHPKRSILHNSIQFVRLHQSNQLPPYERILFHMHLGQRLVQQYLNDLVHSNELDNLLPNSIHLSKKGLNCNVQGRGGGDYISNLSETLQEGHKMKNNSTNILISIIFYFFCLTCAIKANFLSDRVLPSKWKSVKDCQVRYFDTASDISWNGFGNNHDEPNEFQHIAEIGYPDNVTKEIQWDCIGILISSNYVLISGDCASLDGTQPEVVRLGEANQKENFWISEIIPHPDWNLINGSDTIAILKLNETVSISSSICPACLWKNDEMNFKQIEVLNSKFTKMSVNVTDCPDSNDEMICIIEDQECSSDSSSIFQIKLLGNQKLNPFIVGIGLTYDGENPSFITKISSCINWIESVTHIETDPRKCASKFEHYRERANSISARLDDFPHSNSYLVRIGWTQDYAFKLECNGVILTEKFVLTPASCLELYDGHPNTIQTGDDQFSKSKMLKFIRYLIKLSIKMILL</sequence>
<evidence type="ECO:0000313" key="4">
    <source>
        <dbReference type="EMBL" id="SSX04582.1"/>
    </source>
</evidence>
<dbReference type="Pfam" id="PF00089">
    <property type="entry name" value="Trypsin"/>
    <property type="match status" value="1"/>
</dbReference>
<dbReference type="GO" id="GO:0006508">
    <property type="term" value="P:proteolysis"/>
    <property type="evidence" value="ECO:0007669"/>
    <property type="project" value="InterPro"/>
</dbReference>
<dbReference type="SMART" id="SM00020">
    <property type="entry name" value="Tryp_SPc"/>
    <property type="match status" value="1"/>
</dbReference>
<comment type="similarity">
    <text evidence="1">Belongs to the peptidase S1 family. CLIP subfamily.</text>
</comment>
<feature type="transmembrane region" description="Helical" evidence="2">
    <location>
        <begin position="102"/>
        <end position="122"/>
    </location>
</feature>
<dbReference type="InterPro" id="IPR009003">
    <property type="entry name" value="Peptidase_S1_PA"/>
</dbReference>
<proteinExistence type="inferred from homology"/>
<dbReference type="VEuPathDB" id="VectorBase:CSON011748"/>
<protein>
    <submittedName>
        <fullName evidence="5">CSON011748 protein</fullName>
    </submittedName>
</protein>
<dbReference type="Gene3D" id="2.40.10.10">
    <property type="entry name" value="Trypsin-like serine proteases"/>
    <property type="match status" value="1"/>
</dbReference>
<dbReference type="SUPFAM" id="SSF50494">
    <property type="entry name" value="Trypsin-like serine proteases"/>
    <property type="match status" value="2"/>
</dbReference>
<dbReference type="InterPro" id="IPR043504">
    <property type="entry name" value="Peptidase_S1_PA_chymotrypsin"/>
</dbReference>
<keyword evidence="2" id="KW-1133">Transmembrane helix</keyword>
<keyword evidence="2" id="KW-0472">Membrane</keyword>
<evidence type="ECO:0000313" key="5">
    <source>
        <dbReference type="EMBL" id="SSX24945.1"/>
    </source>
</evidence>
<dbReference type="InterPro" id="IPR001254">
    <property type="entry name" value="Trypsin_dom"/>
</dbReference>
<feature type="domain" description="Peptidase S1" evidence="3">
    <location>
        <begin position="152"/>
        <end position="357"/>
    </location>
</feature>
<evidence type="ECO:0000256" key="1">
    <source>
        <dbReference type="ARBA" id="ARBA00024195"/>
    </source>
</evidence>
<reference evidence="5" key="2">
    <citation type="submission" date="2018-07" db="EMBL/GenBank/DDBJ databases">
        <authorList>
            <person name="Quirk P.G."/>
            <person name="Krulwich T.A."/>
        </authorList>
    </citation>
    <scope>NUCLEOTIDE SEQUENCE</scope>
</reference>
<dbReference type="AlphaFoldDB" id="A0A336M3X0"/>
<dbReference type="GO" id="GO:0004252">
    <property type="term" value="F:serine-type endopeptidase activity"/>
    <property type="evidence" value="ECO:0007669"/>
    <property type="project" value="InterPro"/>
</dbReference>
<gene>
    <name evidence="5" type="primary">CSON011748</name>
</gene>
<dbReference type="EMBL" id="UFQS01000523">
    <property type="protein sequence ID" value="SSX04582.1"/>
    <property type="molecule type" value="Genomic_DNA"/>
</dbReference>
<evidence type="ECO:0000259" key="3">
    <source>
        <dbReference type="PROSITE" id="PS50240"/>
    </source>
</evidence>
<name>A0A336M3X0_CULSO</name>
<dbReference type="PROSITE" id="PS50240">
    <property type="entry name" value="TRYPSIN_DOM"/>
    <property type="match status" value="1"/>
</dbReference>
<evidence type="ECO:0000256" key="2">
    <source>
        <dbReference type="SAM" id="Phobius"/>
    </source>
</evidence>